<gene>
    <name evidence="1" type="ORF">NC653_001254</name>
</gene>
<organism evidence="1 2">
    <name type="scientific">Populus alba x Populus x berolinensis</name>
    <dbReference type="NCBI Taxonomy" id="444605"/>
    <lineage>
        <taxon>Eukaryota</taxon>
        <taxon>Viridiplantae</taxon>
        <taxon>Streptophyta</taxon>
        <taxon>Embryophyta</taxon>
        <taxon>Tracheophyta</taxon>
        <taxon>Spermatophyta</taxon>
        <taxon>Magnoliopsida</taxon>
        <taxon>eudicotyledons</taxon>
        <taxon>Gunneridae</taxon>
        <taxon>Pentapetalae</taxon>
        <taxon>rosids</taxon>
        <taxon>fabids</taxon>
        <taxon>Malpighiales</taxon>
        <taxon>Salicaceae</taxon>
        <taxon>Saliceae</taxon>
        <taxon>Populus</taxon>
    </lineage>
</organism>
<comment type="caution">
    <text evidence="1">The sequence shown here is derived from an EMBL/GenBank/DDBJ whole genome shotgun (WGS) entry which is preliminary data.</text>
</comment>
<accession>A0AAD6WHL2</accession>
<dbReference type="Proteomes" id="UP001164929">
    <property type="component" value="Chromosome 1"/>
</dbReference>
<reference evidence="1 2" key="1">
    <citation type="journal article" date="2023" name="Mol. Ecol. Resour.">
        <title>Chromosome-level genome assembly of a triploid poplar Populus alba 'Berolinensis'.</title>
        <authorList>
            <person name="Chen S."/>
            <person name="Yu Y."/>
            <person name="Wang X."/>
            <person name="Wang S."/>
            <person name="Zhang T."/>
            <person name="Zhou Y."/>
            <person name="He R."/>
            <person name="Meng N."/>
            <person name="Wang Y."/>
            <person name="Liu W."/>
            <person name="Liu Z."/>
            <person name="Liu J."/>
            <person name="Guo Q."/>
            <person name="Huang H."/>
            <person name="Sederoff R.R."/>
            <person name="Wang G."/>
            <person name="Qu G."/>
            <person name="Chen S."/>
        </authorList>
    </citation>
    <scope>NUCLEOTIDE SEQUENCE [LARGE SCALE GENOMIC DNA]</scope>
    <source>
        <strain evidence="1">SC-2020</strain>
    </source>
</reference>
<evidence type="ECO:0000313" key="1">
    <source>
        <dbReference type="EMBL" id="KAJ7010734.1"/>
    </source>
</evidence>
<dbReference type="EMBL" id="JAQIZT010000001">
    <property type="protein sequence ID" value="KAJ7010734.1"/>
    <property type="molecule type" value="Genomic_DNA"/>
</dbReference>
<sequence>MGHGSQPTTRRALNFALNFNLLICCYCKTAGKVISICCFLPAHNLFSFFLTGKSILLFNNFLLVT</sequence>
<keyword evidence="2" id="KW-1185">Reference proteome</keyword>
<proteinExistence type="predicted"/>
<protein>
    <submittedName>
        <fullName evidence="1">Uncharacterized protein</fullName>
    </submittedName>
</protein>
<evidence type="ECO:0000313" key="2">
    <source>
        <dbReference type="Proteomes" id="UP001164929"/>
    </source>
</evidence>
<dbReference type="AlphaFoldDB" id="A0AAD6WHL2"/>
<name>A0AAD6WHL2_9ROSI</name>